<dbReference type="AlphaFoldDB" id="A0A401G4R1"/>
<sequence>MQPAVNLGDTFFLHLALPQAVERHRSAARLLSEVEGYSSPFVVAPATAVRQERVAPFSRSPRPLEASTHPTPPPCTLRRPSPSRAGPPR</sequence>
<name>A0A401G4R1_9APHY</name>
<dbReference type="InParanoid" id="A0A401G4R1"/>
<feature type="region of interest" description="Disordered" evidence="1">
    <location>
        <begin position="52"/>
        <end position="89"/>
    </location>
</feature>
<evidence type="ECO:0000256" key="1">
    <source>
        <dbReference type="SAM" id="MobiDB-lite"/>
    </source>
</evidence>
<organism evidence="2 3">
    <name type="scientific">Sparassis crispa</name>
    <dbReference type="NCBI Taxonomy" id="139825"/>
    <lineage>
        <taxon>Eukaryota</taxon>
        <taxon>Fungi</taxon>
        <taxon>Dikarya</taxon>
        <taxon>Basidiomycota</taxon>
        <taxon>Agaricomycotina</taxon>
        <taxon>Agaricomycetes</taxon>
        <taxon>Polyporales</taxon>
        <taxon>Sparassidaceae</taxon>
        <taxon>Sparassis</taxon>
    </lineage>
</organism>
<dbReference type="EMBL" id="BFAD01000001">
    <property type="protein sequence ID" value="GBE77132.1"/>
    <property type="molecule type" value="Genomic_DNA"/>
</dbReference>
<comment type="caution">
    <text evidence="2">The sequence shown here is derived from an EMBL/GenBank/DDBJ whole genome shotgun (WGS) entry which is preliminary data.</text>
</comment>
<proteinExistence type="predicted"/>
<gene>
    <name evidence="2" type="ORF">SCP_0100040</name>
</gene>
<dbReference type="GeneID" id="38774049"/>
<feature type="compositionally biased region" description="Low complexity" evidence="1">
    <location>
        <begin position="78"/>
        <end position="89"/>
    </location>
</feature>
<evidence type="ECO:0000313" key="2">
    <source>
        <dbReference type="EMBL" id="GBE77132.1"/>
    </source>
</evidence>
<dbReference type="RefSeq" id="XP_027608045.1">
    <property type="nucleotide sequence ID" value="XM_027752244.1"/>
</dbReference>
<dbReference type="Proteomes" id="UP000287166">
    <property type="component" value="Unassembled WGS sequence"/>
</dbReference>
<accession>A0A401G4R1</accession>
<evidence type="ECO:0000313" key="3">
    <source>
        <dbReference type="Proteomes" id="UP000287166"/>
    </source>
</evidence>
<protein>
    <submittedName>
        <fullName evidence="2">Uncharacterized protein</fullName>
    </submittedName>
</protein>
<keyword evidence="3" id="KW-1185">Reference proteome</keyword>
<reference evidence="2 3" key="1">
    <citation type="journal article" date="2018" name="Sci. Rep.">
        <title>Genome sequence of the cauliflower mushroom Sparassis crispa (Hanabiratake) and its association with beneficial usage.</title>
        <authorList>
            <person name="Kiyama R."/>
            <person name="Furutani Y."/>
            <person name="Kawaguchi K."/>
            <person name="Nakanishi T."/>
        </authorList>
    </citation>
    <scope>NUCLEOTIDE SEQUENCE [LARGE SCALE GENOMIC DNA]</scope>
</reference>